<protein>
    <submittedName>
        <fullName evidence="3">DUF3482 domain-containing protein</fullName>
    </submittedName>
</protein>
<feature type="domain" description="G" evidence="2">
    <location>
        <begin position="41"/>
        <end position="129"/>
    </location>
</feature>
<evidence type="ECO:0000313" key="3">
    <source>
        <dbReference type="EMBL" id="RPJ68424.1"/>
    </source>
</evidence>
<dbReference type="Gene3D" id="3.40.50.300">
    <property type="entry name" value="P-loop containing nucleotide triphosphate hydrolases"/>
    <property type="match status" value="1"/>
</dbReference>
<dbReference type="InterPro" id="IPR027417">
    <property type="entry name" value="P-loop_NTPase"/>
</dbReference>
<name>A0A3N5ZB19_9ALTE</name>
<dbReference type="InterPro" id="IPR021871">
    <property type="entry name" value="DUF3482"/>
</dbReference>
<evidence type="ECO:0000313" key="4">
    <source>
        <dbReference type="Proteomes" id="UP000275281"/>
    </source>
</evidence>
<accession>A0A3N5ZB19</accession>
<dbReference type="OrthoDB" id="5406017at2"/>
<gene>
    <name evidence="3" type="ORF">DRW07_03175</name>
</gene>
<sequence>MHICKSGNVLFTNSKGGHCINQHPGQGTQQQKKRGNMQAKFAVVGHPNKGKSSIVSTLSHNDQISISSRSGTTEKAEAYLVKTTTSAYALIDTPGFQRPTKVLQWLQQHAANASERAAVVAQFVADDTCQRQFPDEVALLKPIIDGAAILYVVDGSRPYGAEYEAEMEILRWTGQPSMALVNPIESEDCVDEWKSALAQFFKTVRVFNPFDADFDKQVELLQTFSFLNPDWQPSLSQVIEDLRQSRQRQQQESVQILVRLLLDVCSYQYCQKVLTHQQAKASEALLHKHFSNWVAQREKEAISELLSVFAHTTTSFSLDQIDTPPDLFDVDQWFAWGLNKKQLVSAATLAGAMGGAAVDMAVAGHSFMLGAIGGGLLGAGSAWFGSGKLLDLKVKGLPMGGFQACVGPIKNRNFPYVVIGRYVYLYRQIARLNHADRRALNVNADDFQTAVDNLEKNAQKTLHKACDKLIKQKRIDELDEVLSALLTVD</sequence>
<evidence type="ECO:0000259" key="2">
    <source>
        <dbReference type="Pfam" id="PF01926"/>
    </source>
</evidence>
<proteinExistence type="predicted"/>
<keyword evidence="4" id="KW-1185">Reference proteome</keyword>
<dbReference type="Proteomes" id="UP000275281">
    <property type="component" value="Unassembled WGS sequence"/>
</dbReference>
<keyword evidence="1" id="KW-0175">Coiled coil</keyword>
<reference evidence="3 4" key="1">
    <citation type="submission" date="2018-11" db="EMBL/GenBank/DDBJ databases">
        <authorList>
            <person name="Ye M.-Q."/>
            <person name="Du Z.-J."/>
        </authorList>
    </citation>
    <scope>NUCLEOTIDE SEQUENCE [LARGE SCALE GENOMIC DNA]</scope>
    <source>
        <strain evidence="3 4">U0105</strain>
    </source>
</reference>
<dbReference type="Pfam" id="PF01926">
    <property type="entry name" value="MMR_HSR1"/>
    <property type="match status" value="1"/>
</dbReference>
<dbReference type="GO" id="GO:0005525">
    <property type="term" value="F:GTP binding"/>
    <property type="evidence" value="ECO:0007669"/>
    <property type="project" value="InterPro"/>
</dbReference>
<dbReference type="SUPFAM" id="SSF52540">
    <property type="entry name" value="P-loop containing nucleoside triphosphate hydrolases"/>
    <property type="match status" value="1"/>
</dbReference>
<dbReference type="InterPro" id="IPR006073">
    <property type="entry name" value="GTP-bd"/>
</dbReference>
<dbReference type="AlphaFoldDB" id="A0A3N5ZB19"/>
<evidence type="ECO:0000256" key="1">
    <source>
        <dbReference type="SAM" id="Coils"/>
    </source>
</evidence>
<comment type="caution">
    <text evidence="3">The sequence shown here is derived from an EMBL/GenBank/DDBJ whole genome shotgun (WGS) entry which is preliminary data.</text>
</comment>
<dbReference type="Pfam" id="PF11981">
    <property type="entry name" value="DUF3482"/>
    <property type="match status" value="1"/>
</dbReference>
<dbReference type="EMBL" id="RPOK01000001">
    <property type="protein sequence ID" value="RPJ68424.1"/>
    <property type="molecule type" value="Genomic_DNA"/>
</dbReference>
<feature type="coiled-coil region" evidence="1">
    <location>
        <begin position="437"/>
        <end position="464"/>
    </location>
</feature>
<organism evidence="3 4">
    <name type="scientific">Alteromonas sediminis</name>
    <dbReference type="NCBI Taxonomy" id="2259342"/>
    <lineage>
        <taxon>Bacteria</taxon>
        <taxon>Pseudomonadati</taxon>
        <taxon>Pseudomonadota</taxon>
        <taxon>Gammaproteobacteria</taxon>
        <taxon>Alteromonadales</taxon>
        <taxon>Alteromonadaceae</taxon>
        <taxon>Alteromonas/Salinimonas group</taxon>
        <taxon>Alteromonas</taxon>
    </lineage>
</organism>